<organism evidence="3 4">
    <name type="scientific">Niveibacterium microcysteis</name>
    <dbReference type="NCBI Taxonomy" id="2811415"/>
    <lineage>
        <taxon>Bacteria</taxon>
        <taxon>Pseudomonadati</taxon>
        <taxon>Pseudomonadota</taxon>
        <taxon>Betaproteobacteria</taxon>
        <taxon>Rhodocyclales</taxon>
        <taxon>Rhodocyclaceae</taxon>
        <taxon>Niveibacterium</taxon>
    </lineage>
</organism>
<dbReference type="PANTHER" id="PTHR14859">
    <property type="entry name" value="CALCOFLUOR WHITE HYPERSENSITIVE PROTEIN PRECURSOR"/>
    <property type="match status" value="1"/>
</dbReference>
<dbReference type="Pfam" id="PF03372">
    <property type="entry name" value="Exo_endo_phos"/>
    <property type="match status" value="1"/>
</dbReference>
<protein>
    <submittedName>
        <fullName evidence="3">Endonuclease/exonuclease/phosphatase family protein</fullName>
    </submittedName>
</protein>
<name>A0ABX7M4F9_9RHOO</name>
<dbReference type="GO" id="GO:0004519">
    <property type="term" value="F:endonuclease activity"/>
    <property type="evidence" value="ECO:0007669"/>
    <property type="project" value="UniProtKB-KW"/>
</dbReference>
<dbReference type="Proteomes" id="UP000663570">
    <property type="component" value="Chromosome"/>
</dbReference>
<dbReference type="InterPro" id="IPR005135">
    <property type="entry name" value="Endo/exonuclease/phosphatase"/>
</dbReference>
<dbReference type="Gene3D" id="3.60.10.10">
    <property type="entry name" value="Endonuclease/exonuclease/phosphatase"/>
    <property type="match status" value="1"/>
</dbReference>
<keyword evidence="3" id="KW-0540">Nuclease</keyword>
<keyword evidence="3" id="KW-0378">Hydrolase</keyword>
<dbReference type="RefSeq" id="WP_206252807.1">
    <property type="nucleotide sequence ID" value="NZ_CP071060.1"/>
</dbReference>
<dbReference type="InterPro" id="IPR036691">
    <property type="entry name" value="Endo/exonu/phosph_ase_sf"/>
</dbReference>
<evidence type="ECO:0000256" key="1">
    <source>
        <dbReference type="SAM" id="MobiDB-lite"/>
    </source>
</evidence>
<proteinExistence type="predicted"/>
<keyword evidence="3" id="KW-0255">Endonuclease</keyword>
<dbReference type="EMBL" id="CP071060">
    <property type="protein sequence ID" value="QSI75340.1"/>
    <property type="molecule type" value="Genomic_DNA"/>
</dbReference>
<accession>A0ABX7M4F9</accession>
<reference evidence="3 4" key="1">
    <citation type="submission" date="2021-02" db="EMBL/GenBank/DDBJ databases">
        <title>Niveibacterium changnyeongensis HC41.</title>
        <authorList>
            <person name="Kang M."/>
        </authorList>
    </citation>
    <scope>NUCLEOTIDE SEQUENCE [LARGE SCALE GENOMIC DNA]</scope>
    <source>
        <strain evidence="3 4">HC41</strain>
    </source>
</reference>
<feature type="domain" description="Endonuclease/exonuclease/phosphatase" evidence="2">
    <location>
        <begin position="4"/>
        <end position="271"/>
    </location>
</feature>
<dbReference type="PANTHER" id="PTHR14859:SF0">
    <property type="entry name" value="ENDONUCLEASE_EXONUCLEASE_PHOSPHATASE FAMILY PROTEIN, EXPRESSED"/>
    <property type="match status" value="1"/>
</dbReference>
<dbReference type="SUPFAM" id="SSF56219">
    <property type="entry name" value="DNase I-like"/>
    <property type="match status" value="1"/>
</dbReference>
<keyword evidence="4" id="KW-1185">Reference proteome</keyword>
<dbReference type="InterPro" id="IPR051916">
    <property type="entry name" value="GPI-anchor_lipid_remodeler"/>
</dbReference>
<feature type="region of interest" description="Disordered" evidence="1">
    <location>
        <begin position="159"/>
        <end position="182"/>
    </location>
</feature>
<evidence type="ECO:0000313" key="4">
    <source>
        <dbReference type="Proteomes" id="UP000663570"/>
    </source>
</evidence>
<evidence type="ECO:0000313" key="3">
    <source>
        <dbReference type="EMBL" id="QSI75340.1"/>
    </source>
</evidence>
<gene>
    <name evidence="3" type="ORF">JY500_12530</name>
</gene>
<evidence type="ECO:0000259" key="2">
    <source>
        <dbReference type="Pfam" id="PF03372"/>
    </source>
</evidence>
<sequence>MRIVSWNIQWGRGADGCVDLSRTIGVLRELDADVICLQEVAVGMSGLPGNVTEDGVQRLWQGLPGYAAFFGPAVDVGASDGGRAQFGNLILSRLPVGQVWRHLLPWPADPTVPSMQRGCVEIVVDHSSGPVRVLTTHLEYYSAGARLAQAERLASLQQEACDAEATPPKGKESNAAFAPRPRPSRAVLCGDFNCRPGEPAYRAVQNGVSSSPWRDAWSALNEQTPHADTVGLHGAEWPAVPFCCDYFFVSSNLLSALGGIKVCADTAASDHQPLVLDLF</sequence>